<reference evidence="1 2" key="1">
    <citation type="submission" date="2015-11" db="EMBL/GenBank/DDBJ databases">
        <title>Draft Genome Sequence of the Strain BR 10423 (Rhizobium sp.) isolated from nodules of Mimosa pudica.</title>
        <authorList>
            <person name="Barauna A.C."/>
            <person name="Zilli J.E."/>
            <person name="Simoes-Araujo J.L."/>
            <person name="Reis V.M."/>
            <person name="James E.K."/>
            <person name="Reis F.B.Jr."/>
            <person name="Rouws L.F."/>
            <person name="Passos S.R."/>
            <person name="Gois S.R."/>
        </authorList>
    </citation>
    <scope>NUCLEOTIDE SEQUENCE [LARGE SCALE GENOMIC DNA]</scope>
    <source>
        <strain evidence="1 2">BR10423</strain>
    </source>
</reference>
<keyword evidence="2" id="KW-1185">Reference proteome</keyword>
<evidence type="ECO:0000313" key="1">
    <source>
        <dbReference type="EMBL" id="KWV45971.1"/>
    </source>
</evidence>
<dbReference type="EMBL" id="LNCD01000111">
    <property type="protein sequence ID" value="KWV45971.1"/>
    <property type="molecule type" value="Genomic_DNA"/>
</dbReference>
<name>A0A109JBP1_9HYPH</name>
<dbReference type="AlphaFoldDB" id="A0A109JBP1"/>
<proteinExistence type="predicted"/>
<comment type="caution">
    <text evidence="1">The sequence shown here is derived from an EMBL/GenBank/DDBJ whole genome shotgun (WGS) entry which is preliminary data.</text>
</comment>
<accession>A0A109JBP1</accession>
<dbReference type="Proteomes" id="UP000068164">
    <property type="component" value="Unassembled WGS sequence"/>
</dbReference>
<gene>
    <name evidence="1" type="ORF">AS026_15525</name>
</gene>
<protein>
    <submittedName>
        <fullName evidence="1">Uncharacterized protein</fullName>
    </submittedName>
</protein>
<evidence type="ECO:0000313" key="2">
    <source>
        <dbReference type="Proteomes" id="UP000068164"/>
    </source>
</evidence>
<organism evidence="1 2">
    <name type="scientific">Rhizobium altiplani</name>
    <dbReference type="NCBI Taxonomy" id="1864509"/>
    <lineage>
        <taxon>Bacteria</taxon>
        <taxon>Pseudomonadati</taxon>
        <taxon>Pseudomonadota</taxon>
        <taxon>Alphaproteobacteria</taxon>
        <taxon>Hyphomicrobiales</taxon>
        <taxon>Rhizobiaceae</taxon>
        <taxon>Rhizobium/Agrobacterium group</taxon>
        <taxon>Rhizobium</taxon>
    </lineage>
</organism>
<sequence length="83" mass="9065">MLTLIAMTLSVRLHCLQRRLDPEGLQSFENFLRDGPIDAHATEPDAVCSRHVAECAATNVSLRVAAFPRILNMQSTTAATATK</sequence>